<dbReference type="GeneID" id="22913198"/>
<organism evidence="1 2">
    <name type="scientific">Gregarina niphandrodes</name>
    <name type="common">Septate eugregarine</name>
    <dbReference type="NCBI Taxonomy" id="110365"/>
    <lineage>
        <taxon>Eukaryota</taxon>
        <taxon>Sar</taxon>
        <taxon>Alveolata</taxon>
        <taxon>Apicomplexa</taxon>
        <taxon>Conoidasida</taxon>
        <taxon>Gregarinasina</taxon>
        <taxon>Eugregarinorida</taxon>
        <taxon>Gregarinidae</taxon>
        <taxon>Gregarina</taxon>
    </lineage>
</organism>
<dbReference type="Pfam" id="PF10175">
    <property type="entry name" value="MPP6"/>
    <property type="match status" value="1"/>
</dbReference>
<comment type="caution">
    <text evidence="1">The sequence shown here is derived from an EMBL/GenBank/DDBJ whole genome shotgun (WGS) entry which is preliminary data.</text>
</comment>
<protein>
    <submittedName>
        <fullName evidence="1">M-phase phosphoprotein 6</fullName>
    </submittedName>
</protein>
<keyword evidence="2" id="KW-1185">Reference proteome</keyword>
<name>A0A023B5K2_GRENI</name>
<evidence type="ECO:0000313" key="2">
    <source>
        <dbReference type="Proteomes" id="UP000019763"/>
    </source>
</evidence>
<dbReference type="EMBL" id="AFNH02000669">
    <property type="protein sequence ID" value="EZG61131.1"/>
    <property type="molecule type" value="Genomic_DNA"/>
</dbReference>
<gene>
    <name evidence="1" type="ORF">GNI_089340</name>
</gene>
<dbReference type="VEuPathDB" id="CryptoDB:GNI_089340"/>
<dbReference type="RefSeq" id="XP_011130784.1">
    <property type="nucleotide sequence ID" value="XM_011132482.1"/>
</dbReference>
<evidence type="ECO:0000313" key="1">
    <source>
        <dbReference type="EMBL" id="EZG61131.1"/>
    </source>
</evidence>
<dbReference type="Proteomes" id="UP000019763">
    <property type="component" value="Unassembled WGS sequence"/>
</dbReference>
<dbReference type="AlphaFoldDB" id="A0A023B5K2"/>
<accession>A0A023B5K2</accession>
<sequence>MSNISANVTRLKFMQSGKAKEEKKLDNWSRVFLVEPEWCSLSREEFNAIPEEQLPVSFKESFSCDKILVSAQYRRSYKGCNPPIEKHQKVIRNMQKKMAAEDDTPSAAPENDQ</sequence>
<reference evidence="1" key="1">
    <citation type="submission" date="2013-12" db="EMBL/GenBank/DDBJ databases">
        <authorList>
            <person name="Omoto C.K."/>
            <person name="Sibley D."/>
            <person name="Venepally P."/>
            <person name="Hadjithomas M."/>
            <person name="Karamycheva S."/>
            <person name="Brunk B."/>
            <person name="Roos D."/>
            <person name="Caler E."/>
            <person name="Lorenzi H."/>
        </authorList>
    </citation>
    <scope>NUCLEOTIDE SEQUENCE</scope>
</reference>
<proteinExistence type="predicted"/>